<dbReference type="PANTHER" id="PTHR42953">
    <property type="entry name" value="HIGH-AFFINITY ZINC UPTAKE SYSTEM PROTEIN ZNUA-RELATED"/>
    <property type="match status" value="1"/>
</dbReference>
<dbReference type="Proteomes" id="UP000034846">
    <property type="component" value="Unassembled WGS sequence"/>
</dbReference>
<dbReference type="GO" id="GO:0007155">
    <property type="term" value="P:cell adhesion"/>
    <property type="evidence" value="ECO:0007669"/>
    <property type="project" value="InterPro"/>
</dbReference>
<organism evidence="5 6">
    <name type="scientific">Candidatus Uhrbacteria bacterium GW2011_GWD2_52_7</name>
    <dbReference type="NCBI Taxonomy" id="1618989"/>
    <lineage>
        <taxon>Bacteria</taxon>
        <taxon>Candidatus Uhriibacteriota</taxon>
    </lineage>
</organism>
<dbReference type="PRINTS" id="PR00690">
    <property type="entry name" value="ADHESNFAMILY"/>
</dbReference>
<evidence type="ECO:0000313" key="6">
    <source>
        <dbReference type="Proteomes" id="UP000034846"/>
    </source>
</evidence>
<name>A0A0G1XGZ8_9BACT</name>
<dbReference type="PANTHER" id="PTHR42953:SF3">
    <property type="entry name" value="HIGH-AFFINITY ZINC UPTAKE SYSTEM PROTEIN ZNUA"/>
    <property type="match status" value="1"/>
</dbReference>
<protein>
    <submittedName>
        <fullName evidence="5">Periplasmic solute binding protein</fullName>
    </submittedName>
</protein>
<evidence type="ECO:0000256" key="2">
    <source>
        <dbReference type="ARBA" id="ARBA00022448"/>
    </source>
</evidence>
<evidence type="ECO:0000313" key="5">
    <source>
        <dbReference type="EMBL" id="KKW30160.1"/>
    </source>
</evidence>
<dbReference type="GO" id="GO:0046872">
    <property type="term" value="F:metal ion binding"/>
    <property type="evidence" value="ECO:0007669"/>
    <property type="project" value="InterPro"/>
</dbReference>
<evidence type="ECO:0000256" key="3">
    <source>
        <dbReference type="ARBA" id="ARBA00022729"/>
    </source>
</evidence>
<dbReference type="InterPro" id="IPR050492">
    <property type="entry name" value="Bact_metal-bind_prot9"/>
</dbReference>
<dbReference type="Pfam" id="PF01297">
    <property type="entry name" value="ZnuA"/>
    <property type="match status" value="1"/>
</dbReference>
<dbReference type="AlphaFoldDB" id="A0A0G1XGZ8"/>
<dbReference type="EMBL" id="LCRD01000020">
    <property type="protein sequence ID" value="KKW30160.1"/>
    <property type="molecule type" value="Genomic_DNA"/>
</dbReference>
<proteinExistence type="inferred from homology"/>
<keyword evidence="3" id="KW-0732">Signal</keyword>
<gene>
    <name evidence="5" type="ORF">UY72_C0020G0004</name>
</gene>
<dbReference type="SUPFAM" id="SSF53807">
    <property type="entry name" value="Helical backbone' metal receptor"/>
    <property type="match status" value="1"/>
</dbReference>
<dbReference type="InterPro" id="IPR006128">
    <property type="entry name" value="Lipoprotein_PsaA-like"/>
</dbReference>
<evidence type="ECO:0000256" key="4">
    <source>
        <dbReference type="RuleBase" id="RU003512"/>
    </source>
</evidence>
<reference evidence="5 6" key="1">
    <citation type="journal article" date="2015" name="Nature">
        <title>rRNA introns, odd ribosomes, and small enigmatic genomes across a large radiation of phyla.</title>
        <authorList>
            <person name="Brown C.T."/>
            <person name="Hug L.A."/>
            <person name="Thomas B.C."/>
            <person name="Sharon I."/>
            <person name="Castelle C.J."/>
            <person name="Singh A."/>
            <person name="Wilkins M.J."/>
            <person name="Williams K.H."/>
            <person name="Banfield J.F."/>
        </authorList>
    </citation>
    <scope>NUCLEOTIDE SEQUENCE [LARGE SCALE GENOMIC DNA]</scope>
</reference>
<keyword evidence="2 4" id="KW-0813">Transport</keyword>
<comment type="similarity">
    <text evidence="1 4">Belongs to the bacterial solute-binding protein 9 family.</text>
</comment>
<evidence type="ECO:0000256" key="1">
    <source>
        <dbReference type="ARBA" id="ARBA00011028"/>
    </source>
</evidence>
<comment type="caution">
    <text evidence="5">The sequence shown here is derived from an EMBL/GenBank/DDBJ whole genome shotgun (WGS) entry which is preliminary data.</text>
</comment>
<dbReference type="GO" id="GO:0030001">
    <property type="term" value="P:metal ion transport"/>
    <property type="evidence" value="ECO:0007669"/>
    <property type="project" value="InterPro"/>
</dbReference>
<sequence length="292" mass="32688">MRKLPLIILTALVAVAAAAFVYMMQWDAVGNWTPNHRFYVHTTTNTLAHLVEQVGGEDVGVSPIVASNIEPHDYEPTANDVITGLSGDVFVMNGAGLDAWATTIADQREEAGKRIIVALDENARDPHFWLDPLSVINFINQVEQVYEQIDPEYAAQYRANADAYIDELYQLDTEFRSRLVNCEKPEIVVAHDAFNYLGDRYGFEIHPVTGISPDEEPSPSDLANLAQFMKDNNITVVFFEETATDNIAQVLADEANARTEVLYTLEVLPAEETYLSLMRMNLERIADAMVCR</sequence>
<dbReference type="InterPro" id="IPR006127">
    <property type="entry name" value="ZnuA-like"/>
</dbReference>
<accession>A0A0G1XGZ8</accession>
<dbReference type="Gene3D" id="3.40.50.1980">
    <property type="entry name" value="Nitrogenase molybdenum iron protein domain"/>
    <property type="match status" value="2"/>
</dbReference>